<dbReference type="InterPro" id="IPR011050">
    <property type="entry name" value="Pectin_lyase_fold/virulence"/>
</dbReference>
<name>A0A5J4U3C7_9EUKA</name>
<proteinExistence type="predicted"/>
<reference evidence="1 2" key="1">
    <citation type="submission" date="2019-03" db="EMBL/GenBank/DDBJ databases">
        <title>Single cell metagenomics reveals metabolic interactions within the superorganism composed of flagellate Streblomastix strix and complex community of Bacteroidetes bacteria on its surface.</title>
        <authorList>
            <person name="Treitli S.C."/>
            <person name="Kolisko M."/>
            <person name="Husnik F."/>
            <person name="Keeling P."/>
            <person name="Hampl V."/>
        </authorList>
    </citation>
    <scope>NUCLEOTIDE SEQUENCE [LARGE SCALE GENOMIC DNA]</scope>
    <source>
        <strain evidence="1">ST1C</strain>
    </source>
</reference>
<comment type="caution">
    <text evidence="1">The sequence shown here is derived from an EMBL/GenBank/DDBJ whole genome shotgun (WGS) entry which is preliminary data.</text>
</comment>
<dbReference type="AlphaFoldDB" id="A0A5J4U3C7"/>
<evidence type="ECO:0000313" key="2">
    <source>
        <dbReference type="Proteomes" id="UP000324800"/>
    </source>
</evidence>
<dbReference type="Proteomes" id="UP000324800">
    <property type="component" value="Unassembled WGS sequence"/>
</dbReference>
<sequence>MFFIYHNSFDVSGIDYYVGTTGDDNNSCNQSDPCKTLDAQHLYVDSTTEYTVYIIDSTTLSEKYGQAAILQTQHTFTNNPDDIDVQSGIQINIGGQFRILDKTRFERIDFTMQDGVSNDDGGVIFTNIEEQFMTLEIIRCSFIRCNTTNYGGALYLLISNLAESILRNLSFSNCETKILGGAIFANLNTGGKLTISGSCLFKDCKQLFTSGSGGAIFAEIRGENSQFTFEDSITFEKCSARYGGGMQLEVYTKGQFTMTGSCLFTDQLVIFC</sequence>
<gene>
    <name evidence="1" type="ORF">EZS28_039376</name>
</gene>
<dbReference type="EMBL" id="SNRW01020845">
    <property type="protein sequence ID" value="KAA6365097.1"/>
    <property type="molecule type" value="Genomic_DNA"/>
</dbReference>
<protein>
    <recommendedName>
        <fullName evidence="3">Right handed beta helix domain-containing protein</fullName>
    </recommendedName>
</protein>
<evidence type="ECO:0008006" key="3">
    <source>
        <dbReference type="Google" id="ProtNLM"/>
    </source>
</evidence>
<evidence type="ECO:0000313" key="1">
    <source>
        <dbReference type="EMBL" id="KAA6365097.1"/>
    </source>
</evidence>
<dbReference type="SUPFAM" id="SSF51126">
    <property type="entry name" value="Pectin lyase-like"/>
    <property type="match status" value="1"/>
</dbReference>
<accession>A0A5J4U3C7</accession>
<organism evidence="1 2">
    <name type="scientific">Streblomastix strix</name>
    <dbReference type="NCBI Taxonomy" id="222440"/>
    <lineage>
        <taxon>Eukaryota</taxon>
        <taxon>Metamonada</taxon>
        <taxon>Preaxostyla</taxon>
        <taxon>Oxymonadida</taxon>
        <taxon>Streblomastigidae</taxon>
        <taxon>Streblomastix</taxon>
    </lineage>
</organism>